<feature type="transmembrane region" description="Helical" evidence="1">
    <location>
        <begin position="56"/>
        <end position="79"/>
    </location>
</feature>
<evidence type="ECO:0000313" key="2">
    <source>
        <dbReference type="EMBL" id="RGX24392.1"/>
    </source>
</evidence>
<keyword evidence="1" id="KW-0812">Transmembrane</keyword>
<evidence type="ECO:0000256" key="1">
    <source>
        <dbReference type="SAM" id="Phobius"/>
    </source>
</evidence>
<reference evidence="2 3" key="1">
    <citation type="submission" date="2018-08" db="EMBL/GenBank/DDBJ databases">
        <title>A genome reference for cultivated species of the human gut microbiota.</title>
        <authorList>
            <person name="Zou Y."/>
            <person name="Xue W."/>
            <person name="Luo G."/>
        </authorList>
    </citation>
    <scope>NUCLEOTIDE SEQUENCE [LARGE SCALE GENOMIC DNA]</scope>
    <source>
        <strain evidence="2 3">AF04-15</strain>
    </source>
</reference>
<dbReference type="RefSeq" id="WP_024736160.1">
    <property type="nucleotide sequence ID" value="NZ_BAABXR010000002.1"/>
</dbReference>
<gene>
    <name evidence="2" type="ORF">DWV29_23275</name>
</gene>
<proteinExistence type="predicted"/>
<keyword evidence="1" id="KW-1133">Transmembrane helix</keyword>
<dbReference type="OrthoDB" id="9963195at2"/>
<sequence length="85" mass="8819">MSAKTGAVHFLTKLNTGSLYAYLFVCAGCALAMLVNLAVQGVGVQAFNAGTYEEKLLLLLTIAVVAACAAGGTLLALAIRRKQMK</sequence>
<feature type="transmembrane region" description="Helical" evidence="1">
    <location>
        <begin position="20"/>
        <end position="44"/>
    </location>
</feature>
<protein>
    <submittedName>
        <fullName evidence="2">Uncharacterized protein</fullName>
    </submittedName>
</protein>
<accession>A0A413F8Z8</accession>
<organism evidence="2 3">
    <name type="scientific">Enterocloster asparagiformis</name>
    <dbReference type="NCBI Taxonomy" id="333367"/>
    <lineage>
        <taxon>Bacteria</taxon>
        <taxon>Bacillati</taxon>
        <taxon>Bacillota</taxon>
        <taxon>Clostridia</taxon>
        <taxon>Lachnospirales</taxon>
        <taxon>Lachnospiraceae</taxon>
        <taxon>Enterocloster</taxon>
    </lineage>
</organism>
<name>A0A413F8Z8_9FIRM</name>
<dbReference type="Proteomes" id="UP000283880">
    <property type="component" value="Unassembled WGS sequence"/>
</dbReference>
<evidence type="ECO:0000313" key="3">
    <source>
        <dbReference type="Proteomes" id="UP000283880"/>
    </source>
</evidence>
<comment type="caution">
    <text evidence="2">The sequence shown here is derived from an EMBL/GenBank/DDBJ whole genome shotgun (WGS) entry which is preliminary data.</text>
</comment>
<dbReference type="AlphaFoldDB" id="A0A413F8Z8"/>
<dbReference type="EMBL" id="QSBM01000022">
    <property type="protein sequence ID" value="RGX24392.1"/>
    <property type="molecule type" value="Genomic_DNA"/>
</dbReference>
<keyword evidence="1" id="KW-0472">Membrane</keyword>